<dbReference type="Gene3D" id="3.60.40.10">
    <property type="entry name" value="PPM-type phosphatase domain"/>
    <property type="match status" value="1"/>
</dbReference>
<dbReference type="OrthoDB" id="1090916at2"/>
<dbReference type="Pfam" id="PF07228">
    <property type="entry name" value="SpoIIE"/>
    <property type="match status" value="1"/>
</dbReference>
<name>G5IBP9_9FIRM</name>
<dbReference type="RefSeq" id="WP_006778912.1">
    <property type="nucleotide sequence ID" value="NZ_CP040506.1"/>
</dbReference>
<evidence type="ECO:0000313" key="3">
    <source>
        <dbReference type="Proteomes" id="UP000005384"/>
    </source>
</evidence>
<feature type="domain" description="PPM-type phosphatase" evidence="1">
    <location>
        <begin position="4"/>
        <end position="218"/>
    </location>
</feature>
<reference evidence="2 3" key="1">
    <citation type="submission" date="2011-08" db="EMBL/GenBank/DDBJ databases">
        <title>The Genome Sequence of Clostridium hathewayi WAL-18680.</title>
        <authorList>
            <consortium name="The Broad Institute Genome Sequencing Platform"/>
            <person name="Earl A."/>
            <person name="Ward D."/>
            <person name="Feldgarden M."/>
            <person name="Gevers D."/>
            <person name="Finegold S.M."/>
            <person name="Summanen P.H."/>
            <person name="Molitoris D.R."/>
            <person name="Song M."/>
            <person name="Daigneault M."/>
            <person name="Allen-Vercoe E."/>
            <person name="Young S.K."/>
            <person name="Zeng Q."/>
            <person name="Gargeya S."/>
            <person name="Fitzgerald M."/>
            <person name="Haas B."/>
            <person name="Abouelleil A."/>
            <person name="Alvarado L."/>
            <person name="Arachchi H.M."/>
            <person name="Berlin A."/>
            <person name="Brown A."/>
            <person name="Chapman S.B."/>
            <person name="Chen Z."/>
            <person name="Dunbar C."/>
            <person name="Freedman E."/>
            <person name="Gearin G."/>
            <person name="Gellesch M."/>
            <person name="Goldberg J."/>
            <person name="Griggs A."/>
            <person name="Gujja S."/>
            <person name="Heiman D."/>
            <person name="Howarth C."/>
            <person name="Larson L."/>
            <person name="Lui A."/>
            <person name="MacDonald P.J.P."/>
            <person name="Montmayeur A."/>
            <person name="Murphy C."/>
            <person name="Neiman D."/>
            <person name="Pearson M."/>
            <person name="Priest M."/>
            <person name="Roberts A."/>
            <person name="Saif S."/>
            <person name="Shea T."/>
            <person name="Shenoy N."/>
            <person name="Sisk P."/>
            <person name="Stolte C."/>
            <person name="Sykes S."/>
            <person name="Wortman J."/>
            <person name="Nusbaum C."/>
            <person name="Birren B."/>
        </authorList>
    </citation>
    <scope>NUCLEOTIDE SEQUENCE [LARGE SCALE GENOMIC DNA]</scope>
    <source>
        <strain evidence="2 3">WAL-18680</strain>
    </source>
</reference>
<protein>
    <recommendedName>
        <fullName evidence="1">PPM-type phosphatase domain-containing protein</fullName>
    </recommendedName>
</protein>
<keyword evidence="3" id="KW-1185">Reference proteome</keyword>
<gene>
    <name evidence="2" type="ORF">HMPREF9473_00926</name>
</gene>
<sequence>MGITVDVAYKSLNKFTEILCGDKVEILKTDDSDILILADGMGSGVKANILSTLTSKILGTMFLNGATLDECVETIVETLPVCQVRQVAYSTFSILQVFHNGEAYLVEFDNPGCIFIRDGKLMTIPENTRVIEGKTINEFRFQVKRGDALILMSDGTIHAGVGQLLNFGWLWEDIANYAVKQYALTVSAIRLATSICHACDELYMFRPGDDTTVAALRVIDSKPVHLMTGPASNPEDDKKMVSEFMSGENTKRIVCGGTSATIVSRELNRKLDVSLDYVDPDIPPIAYMDGIELVTEGVLTLNRVLHLLKRYVKNESVGEDFFLELDKPNGGSMVAKMIIEDCTELHLYVGKAINSAYQNPGLPFDLGIRQNLVEQLKKTVEEMGKTVIVTYY</sequence>
<dbReference type="InterPro" id="IPR001932">
    <property type="entry name" value="PPM-type_phosphatase-like_dom"/>
</dbReference>
<evidence type="ECO:0000259" key="1">
    <source>
        <dbReference type="SMART" id="SM00331"/>
    </source>
</evidence>
<evidence type="ECO:0000313" key="2">
    <source>
        <dbReference type="EMBL" id="EHI61112.1"/>
    </source>
</evidence>
<dbReference type="PATRIC" id="fig|742737.3.peg.925"/>
<dbReference type="InterPro" id="IPR036457">
    <property type="entry name" value="PPM-type-like_dom_sf"/>
</dbReference>
<organism evidence="2 3">
    <name type="scientific">Hungatella hathewayi WAL-18680</name>
    <dbReference type="NCBI Taxonomy" id="742737"/>
    <lineage>
        <taxon>Bacteria</taxon>
        <taxon>Bacillati</taxon>
        <taxon>Bacillota</taxon>
        <taxon>Clostridia</taxon>
        <taxon>Lachnospirales</taxon>
        <taxon>Lachnospiraceae</taxon>
        <taxon>Hungatella</taxon>
    </lineage>
</organism>
<dbReference type="AlphaFoldDB" id="G5IBP9"/>
<accession>G5IBP9</accession>
<dbReference type="EMBL" id="ADLN01000008">
    <property type="protein sequence ID" value="EHI61112.1"/>
    <property type="molecule type" value="Genomic_DNA"/>
</dbReference>
<dbReference type="Proteomes" id="UP000005384">
    <property type="component" value="Unassembled WGS sequence"/>
</dbReference>
<proteinExistence type="predicted"/>
<dbReference type="SUPFAM" id="SSF81606">
    <property type="entry name" value="PP2C-like"/>
    <property type="match status" value="1"/>
</dbReference>
<comment type="caution">
    <text evidence="2">The sequence shown here is derived from an EMBL/GenBank/DDBJ whole genome shotgun (WGS) entry which is preliminary data.</text>
</comment>
<dbReference type="HOGENOM" id="CLU_703441_0_0_9"/>
<dbReference type="SMART" id="SM00331">
    <property type="entry name" value="PP2C_SIG"/>
    <property type="match status" value="1"/>
</dbReference>